<feature type="compositionally biased region" description="Polar residues" evidence="4">
    <location>
        <begin position="16"/>
        <end position="35"/>
    </location>
</feature>
<feature type="repeat" description="RCC1" evidence="3">
    <location>
        <begin position="209"/>
        <end position="261"/>
    </location>
</feature>
<dbReference type="Gene3D" id="2.130.10.30">
    <property type="entry name" value="Regulator of chromosome condensation 1/beta-lactamase-inhibitor protein II"/>
    <property type="match status" value="1"/>
</dbReference>
<dbReference type="GO" id="GO:0005634">
    <property type="term" value="C:nucleus"/>
    <property type="evidence" value="ECO:0007669"/>
    <property type="project" value="EnsemblFungi"/>
</dbReference>
<keyword evidence="7" id="KW-1185">Reference proteome</keyword>
<feature type="repeat" description="RCC1" evidence="3">
    <location>
        <begin position="51"/>
        <end position="103"/>
    </location>
</feature>
<dbReference type="SUPFAM" id="SSF50985">
    <property type="entry name" value="RCC1/BLIP-II"/>
    <property type="match status" value="1"/>
</dbReference>
<dbReference type="VEuPathDB" id="FungiDB:LCOR_01569.1"/>
<dbReference type="PANTHER" id="PTHR45982:SF1">
    <property type="entry name" value="REGULATOR OF CHROMOSOME CONDENSATION"/>
    <property type="match status" value="1"/>
</dbReference>
<dbReference type="PROSITE" id="PS50012">
    <property type="entry name" value="RCC1_3"/>
    <property type="match status" value="7"/>
</dbReference>
<accession>A0A068RI22</accession>
<keyword evidence="2" id="KW-0677">Repeat</keyword>
<dbReference type="GO" id="GO:0006606">
    <property type="term" value="P:protein import into nucleus"/>
    <property type="evidence" value="ECO:0007669"/>
    <property type="project" value="EnsemblFungi"/>
</dbReference>
<dbReference type="GO" id="GO:0016973">
    <property type="term" value="P:poly(A)+ mRNA export from nucleus"/>
    <property type="evidence" value="ECO:0007669"/>
    <property type="project" value="EnsemblFungi"/>
</dbReference>
<dbReference type="Proteomes" id="UP000027586">
    <property type="component" value="Unassembled WGS sequence"/>
</dbReference>
<dbReference type="GO" id="GO:0000054">
    <property type="term" value="P:ribosomal subunit export from nucleus"/>
    <property type="evidence" value="ECO:0007669"/>
    <property type="project" value="EnsemblFungi"/>
</dbReference>
<gene>
    <name evidence="6" type="ORF">LCOR_01569.1</name>
</gene>
<dbReference type="PROSITE" id="PS00626">
    <property type="entry name" value="RCC1_2"/>
    <property type="match status" value="1"/>
</dbReference>
<evidence type="ECO:0000313" key="7">
    <source>
        <dbReference type="Proteomes" id="UP000027586"/>
    </source>
</evidence>
<sequence length="441" mass="47457">MSDQMDMSPVAKRARVSSNSQGDSTVGLSRQASSRSFHDINSLPQKPLEAGQVFVFGNGDVGQLGLGDEMLRRKRPMPLRALDDEEICDVVSGGIHTIAITKGGKLWSWGCNDQGALGRPGDEYVPLPVHNLEGVNITKVACGDSVSMALSDTGELYCWGTFRSSEGALGFSKKQAVQELPKIFEPLAKETIVDIAAGADHCLALNNHGRVFSWGNGQQYQLGRRVIERRKKNGLQPEPLSLKNIKTIGSGSYHSFALSHTNDLYVWGLNNFQQCGLWETEEDHKTPSEVTVPTVIPGLQGKGDIKSMVAGEHHSYILMENGDVYAFGRADSSQLGLPKEEINRVALGDNDKSAFKRAIGFPTKIPGLSNVEQISSGGNHGIVTTTDGTAYTWGFGESANLGNGAEEDEPVPVKLTGQKLEGHKVLRVAAGGHHSVIVATK</sequence>
<evidence type="ECO:0000256" key="2">
    <source>
        <dbReference type="ARBA" id="ARBA00022737"/>
    </source>
</evidence>
<dbReference type="PRINTS" id="PR00633">
    <property type="entry name" value="RCCNDNSATION"/>
</dbReference>
<feature type="repeat" description="RCC1" evidence="3">
    <location>
        <begin position="322"/>
        <end position="387"/>
    </location>
</feature>
<feature type="domain" description="RCC1-like" evidence="5">
    <location>
        <begin position="52"/>
        <end position="437"/>
    </location>
</feature>
<evidence type="ECO:0000313" key="6">
    <source>
        <dbReference type="EMBL" id="CDH49838.1"/>
    </source>
</evidence>
<evidence type="ECO:0000256" key="3">
    <source>
        <dbReference type="PROSITE-ProRule" id="PRU00235"/>
    </source>
</evidence>
<feature type="repeat" description="RCC1" evidence="3">
    <location>
        <begin position="104"/>
        <end position="153"/>
    </location>
</feature>
<name>A0A068RI22_9FUNG</name>
<evidence type="ECO:0000259" key="5">
    <source>
        <dbReference type="Pfam" id="PF25390"/>
    </source>
</evidence>
<dbReference type="GO" id="GO:0006997">
    <property type="term" value="P:nucleus organization"/>
    <property type="evidence" value="ECO:0007669"/>
    <property type="project" value="EnsemblFungi"/>
</dbReference>
<dbReference type="InterPro" id="IPR051553">
    <property type="entry name" value="Ran_GTPase-activating"/>
</dbReference>
<evidence type="ECO:0000256" key="4">
    <source>
        <dbReference type="SAM" id="MobiDB-lite"/>
    </source>
</evidence>
<organism evidence="6 7">
    <name type="scientific">Lichtheimia corymbifera JMRC:FSU:9682</name>
    <dbReference type="NCBI Taxonomy" id="1263082"/>
    <lineage>
        <taxon>Eukaryota</taxon>
        <taxon>Fungi</taxon>
        <taxon>Fungi incertae sedis</taxon>
        <taxon>Mucoromycota</taxon>
        <taxon>Mucoromycotina</taxon>
        <taxon>Mucoromycetes</taxon>
        <taxon>Mucorales</taxon>
        <taxon>Lichtheimiaceae</taxon>
        <taxon>Lichtheimia</taxon>
    </lineage>
</organism>
<feature type="repeat" description="RCC1" evidence="3">
    <location>
        <begin position="154"/>
        <end position="208"/>
    </location>
</feature>
<dbReference type="GO" id="GO:0000785">
    <property type="term" value="C:chromatin"/>
    <property type="evidence" value="ECO:0007669"/>
    <property type="project" value="EnsemblFungi"/>
</dbReference>
<feature type="repeat" description="RCC1" evidence="3">
    <location>
        <begin position="388"/>
        <end position="441"/>
    </location>
</feature>
<comment type="caution">
    <text evidence="6">The sequence shown here is derived from an EMBL/GenBank/DDBJ whole genome shotgun (WGS) entry which is preliminary data.</text>
</comment>
<dbReference type="STRING" id="1263082.A0A068RI22"/>
<dbReference type="InterPro" id="IPR058923">
    <property type="entry name" value="RCC1-like_dom"/>
</dbReference>
<keyword evidence="1" id="KW-0344">Guanine-nucleotide releasing factor</keyword>
<dbReference type="GO" id="GO:0005085">
    <property type="term" value="F:guanyl-nucleotide exchange factor activity"/>
    <property type="evidence" value="ECO:0007669"/>
    <property type="project" value="EnsemblFungi"/>
</dbReference>
<dbReference type="InterPro" id="IPR000408">
    <property type="entry name" value="Reg_chr_condens"/>
</dbReference>
<dbReference type="AlphaFoldDB" id="A0A068RI22"/>
<proteinExistence type="predicted"/>
<dbReference type="GO" id="GO:0005737">
    <property type="term" value="C:cytoplasm"/>
    <property type="evidence" value="ECO:0007669"/>
    <property type="project" value="EnsemblFungi"/>
</dbReference>
<dbReference type="EMBL" id="CBTN010000004">
    <property type="protein sequence ID" value="CDH49838.1"/>
    <property type="molecule type" value="Genomic_DNA"/>
</dbReference>
<reference evidence="6" key="1">
    <citation type="submission" date="2013-08" db="EMBL/GenBank/DDBJ databases">
        <title>Gene expansion shapes genome architecture in the human pathogen Lichtheimia corymbifera: an evolutionary genomics analysis in the ancient terrestrial Mucorales (Mucoromycotina).</title>
        <authorList>
            <person name="Schwartze V.U."/>
            <person name="Winter S."/>
            <person name="Shelest E."/>
            <person name="Marcet-Houben M."/>
            <person name="Horn F."/>
            <person name="Wehner S."/>
            <person name="Hoffmann K."/>
            <person name="Riege K."/>
            <person name="Sammeth M."/>
            <person name="Nowrousian M."/>
            <person name="Valiante V."/>
            <person name="Linde J."/>
            <person name="Jacobsen I.D."/>
            <person name="Marz M."/>
            <person name="Brakhage A.A."/>
            <person name="Gabaldon T."/>
            <person name="Bocker S."/>
            <person name="Voigt K."/>
        </authorList>
    </citation>
    <scope>NUCLEOTIDE SEQUENCE [LARGE SCALE GENOMIC DNA]</scope>
    <source>
        <strain evidence="6">FSU 9682</strain>
    </source>
</reference>
<dbReference type="Pfam" id="PF25390">
    <property type="entry name" value="WD40_RLD"/>
    <property type="match status" value="1"/>
</dbReference>
<dbReference type="PANTHER" id="PTHR45982">
    <property type="entry name" value="REGULATOR OF CHROMOSOME CONDENSATION"/>
    <property type="match status" value="1"/>
</dbReference>
<dbReference type="InterPro" id="IPR009091">
    <property type="entry name" value="RCC1/BLIP-II"/>
</dbReference>
<dbReference type="OrthoDB" id="61110at2759"/>
<evidence type="ECO:0000256" key="1">
    <source>
        <dbReference type="ARBA" id="ARBA00022658"/>
    </source>
</evidence>
<protein>
    <submittedName>
        <fullName evidence="6">Regulator of chromosome condensation</fullName>
    </submittedName>
</protein>
<feature type="repeat" description="RCC1" evidence="3">
    <location>
        <begin position="262"/>
        <end position="321"/>
    </location>
</feature>
<feature type="region of interest" description="Disordered" evidence="4">
    <location>
        <begin position="1"/>
        <end position="42"/>
    </location>
</feature>